<gene>
    <name evidence="1" type="ORF">XA68_13759</name>
</gene>
<proteinExistence type="predicted"/>
<accession>A0A2A9PAZ1</accession>
<comment type="caution">
    <text evidence="1">The sequence shown here is derived from an EMBL/GenBank/DDBJ whole genome shotgun (WGS) entry which is preliminary data.</text>
</comment>
<reference evidence="1 2" key="2">
    <citation type="journal article" date="2017" name="Sci. Rep.">
        <title>Ant-infecting Ophiocordyceps genomes reveal a high diversity of potential behavioral manipulation genes and a possible major role for enterotoxins.</title>
        <authorList>
            <person name="de Bekker C."/>
            <person name="Ohm R.A."/>
            <person name="Evans H.C."/>
            <person name="Brachmann A."/>
            <person name="Hughes D.P."/>
        </authorList>
    </citation>
    <scope>NUCLEOTIDE SEQUENCE [LARGE SCALE GENOMIC DNA]</scope>
    <source>
        <strain evidence="1 2">SC16a</strain>
    </source>
</reference>
<organism evidence="1 2">
    <name type="scientific">Ophiocordyceps unilateralis</name>
    <name type="common">Zombie-ant fungus</name>
    <name type="synonym">Torrubia unilateralis</name>
    <dbReference type="NCBI Taxonomy" id="268505"/>
    <lineage>
        <taxon>Eukaryota</taxon>
        <taxon>Fungi</taxon>
        <taxon>Dikarya</taxon>
        <taxon>Ascomycota</taxon>
        <taxon>Pezizomycotina</taxon>
        <taxon>Sordariomycetes</taxon>
        <taxon>Hypocreomycetidae</taxon>
        <taxon>Hypocreales</taxon>
        <taxon>Ophiocordycipitaceae</taxon>
        <taxon>Ophiocordyceps</taxon>
    </lineage>
</organism>
<keyword evidence="2" id="KW-1185">Reference proteome</keyword>
<evidence type="ECO:0000313" key="2">
    <source>
        <dbReference type="Proteomes" id="UP000037136"/>
    </source>
</evidence>
<reference evidence="1 2" key="1">
    <citation type="journal article" date="2015" name="BMC Genomics">
        <title>Gene expression during zombie ant biting behavior reflects the complexity underlying fungal parasitic behavioral manipulation.</title>
        <authorList>
            <person name="de Bekker C."/>
            <person name="Ohm R.A."/>
            <person name="Loreto R.G."/>
            <person name="Sebastian A."/>
            <person name="Albert I."/>
            <person name="Merrow M."/>
            <person name="Brachmann A."/>
            <person name="Hughes D.P."/>
        </authorList>
    </citation>
    <scope>NUCLEOTIDE SEQUENCE [LARGE SCALE GENOMIC DNA]</scope>
    <source>
        <strain evidence="1 2">SC16a</strain>
    </source>
</reference>
<dbReference type="AlphaFoldDB" id="A0A2A9PAZ1"/>
<sequence length="143" mass="16660">MGTYDSIYLSMARDPTQAPDVLVKKGPWHGDWYDVRLNIRRLFGTRIIHIRDINYFRLFARKYIQGRVDRWRITSAIFTARCAGNPSLWLKNSQYEGVEKMVDAEWAPPDNEVDGSLDFDSWKWANEGVTDKTTIRTHDGGDF</sequence>
<protein>
    <submittedName>
        <fullName evidence="1">Uncharacterized protein</fullName>
    </submittedName>
</protein>
<dbReference type="EMBL" id="LAZP02000298">
    <property type="protein sequence ID" value="PFH58374.1"/>
    <property type="molecule type" value="Genomic_DNA"/>
</dbReference>
<evidence type="ECO:0000313" key="1">
    <source>
        <dbReference type="EMBL" id="PFH58374.1"/>
    </source>
</evidence>
<dbReference type="Proteomes" id="UP000037136">
    <property type="component" value="Unassembled WGS sequence"/>
</dbReference>
<name>A0A2A9PAZ1_OPHUN</name>